<protein>
    <submittedName>
        <fullName evidence="2">Uncharacterized protein</fullName>
    </submittedName>
</protein>
<feature type="transmembrane region" description="Helical" evidence="1">
    <location>
        <begin position="132"/>
        <end position="152"/>
    </location>
</feature>
<keyword evidence="3" id="KW-1185">Reference proteome</keyword>
<keyword evidence="1" id="KW-1133">Transmembrane helix</keyword>
<evidence type="ECO:0000313" key="2">
    <source>
        <dbReference type="EMBL" id="THV21324.1"/>
    </source>
</evidence>
<evidence type="ECO:0000256" key="1">
    <source>
        <dbReference type="SAM" id="Phobius"/>
    </source>
</evidence>
<accession>A0A4S8P155</accession>
<proteinExistence type="predicted"/>
<name>A0A4S8P155_9HYPH</name>
<dbReference type="Proteomes" id="UP000308828">
    <property type="component" value="Unassembled WGS sequence"/>
</dbReference>
<comment type="caution">
    <text evidence="2">The sequence shown here is derived from an EMBL/GenBank/DDBJ whole genome shotgun (WGS) entry which is preliminary data.</text>
</comment>
<sequence>MFEKSALGFFCAFLLLALSSPFLPRFLIGKALILAGLAYATSWLLLPPSPLGEGLDSRAILGFLIVSYLVVGFAIAIRLAGEVIYRSFNSSEVRWDRNTDRLDRIIVAAAGVVGGIALVPVLGALMGGSAGGLVMDLTVGLISAALACYFYLRQRLPIDLGAAMLSLTVAIISFGGAFQTQNIIDDAIRLAQGRAWCLTMPNARDRDTTRADLGFYALPKDWWSPHLVLTISGEKQMLLWSVRRQEFGSGNIEARERCDPTKVSGIS</sequence>
<evidence type="ECO:0000313" key="3">
    <source>
        <dbReference type="Proteomes" id="UP000308828"/>
    </source>
</evidence>
<keyword evidence="1" id="KW-0812">Transmembrane</keyword>
<dbReference type="OrthoDB" id="8479123at2"/>
<reference evidence="2 3" key="1">
    <citation type="submission" date="2019-04" db="EMBL/GenBank/DDBJ databases">
        <title>Genome sequence of strain shin9-1.</title>
        <authorList>
            <person name="Gao J."/>
            <person name="Sun J."/>
        </authorList>
    </citation>
    <scope>NUCLEOTIDE SEQUENCE [LARGE SCALE GENOMIC DNA]</scope>
    <source>
        <strain evidence="3">shin9-1</strain>
    </source>
</reference>
<gene>
    <name evidence="2" type="ORF">FAA97_14970</name>
</gene>
<feature type="transmembrane region" description="Helical" evidence="1">
    <location>
        <begin position="105"/>
        <end position="126"/>
    </location>
</feature>
<organism evidence="2 3">
    <name type="scientific">Peteryoungia ipomoeae</name>
    <dbReference type="NCBI Taxonomy" id="1210932"/>
    <lineage>
        <taxon>Bacteria</taxon>
        <taxon>Pseudomonadati</taxon>
        <taxon>Pseudomonadota</taxon>
        <taxon>Alphaproteobacteria</taxon>
        <taxon>Hyphomicrobiales</taxon>
        <taxon>Rhizobiaceae</taxon>
        <taxon>Peteryoungia</taxon>
    </lineage>
</organism>
<dbReference type="AlphaFoldDB" id="A0A4S8P155"/>
<keyword evidence="1" id="KW-0472">Membrane</keyword>
<feature type="transmembrane region" description="Helical" evidence="1">
    <location>
        <begin position="59"/>
        <end position="85"/>
    </location>
</feature>
<dbReference type="RefSeq" id="WP_136599374.1">
    <property type="nucleotide sequence ID" value="NZ_STGV01000005.1"/>
</dbReference>
<feature type="transmembrane region" description="Helical" evidence="1">
    <location>
        <begin position="159"/>
        <end position="178"/>
    </location>
</feature>
<dbReference type="EMBL" id="STGV01000005">
    <property type="protein sequence ID" value="THV21324.1"/>
    <property type="molecule type" value="Genomic_DNA"/>
</dbReference>